<dbReference type="AlphaFoldDB" id="A0A1G7FPQ0"/>
<dbReference type="InterPro" id="IPR001123">
    <property type="entry name" value="LeuE-type"/>
</dbReference>
<evidence type="ECO:0000256" key="5">
    <source>
        <dbReference type="ARBA" id="ARBA00023136"/>
    </source>
</evidence>
<accession>A0A1G7FPQ0</accession>
<evidence type="ECO:0000256" key="2">
    <source>
        <dbReference type="ARBA" id="ARBA00022475"/>
    </source>
</evidence>
<evidence type="ECO:0000313" key="8">
    <source>
        <dbReference type="Proteomes" id="UP000199412"/>
    </source>
</evidence>
<dbReference type="STRING" id="69960.SAMN05421720_1128"/>
<sequence>MDTTALVIYTITALSVAILPGPSMALAFAHGTRFGILGTLPTALGNVVATLLQAGAAYVALRTVTAIDPRVFVVTQGVGAVVLMVIGISLVRTALRTRLTADGVPSVAAERRRRFLTGVLITVFNPKAVLFFIALFPQFVEPGAGEAADLAALFLPLVGVALVSFMAYAAFGTASARLFGRSRLMRGLLAAVGALVTATGLVGLLDALRDWVGAEAATPWGRQSPRVGAPSA</sequence>
<dbReference type="PANTHER" id="PTHR30086">
    <property type="entry name" value="ARGININE EXPORTER PROTEIN ARGO"/>
    <property type="match status" value="1"/>
</dbReference>
<keyword evidence="3 6" id="KW-0812">Transmembrane</keyword>
<feature type="transmembrane region" description="Helical" evidence="6">
    <location>
        <begin position="184"/>
        <end position="205"/>
    </location>
</feature>
<evidence type="ECO:0000256" key="4">
    <source>
        <dbReference type="ARBA" id="ARBA00022989"/>
    </source>
</evidence>
<dbReference type="PANTHER" id="PTHR30086:SF20">
    <property type="entry name" value="ARGININE EXPORTER PROTEIN ARGO-RELATED"/>
    <property type="match status" value="1"/>
</dbReference>
<comment type="subcellular location">
    <subcellularLocation>
        <location evidence="1">Cell membrane</location>
        <topology evidence="1">Multi-pass membrane protein</topology>
    </subcellularLocation>
</comment>
<dbReference type="RefSeq" id="WP_176793757.1">
    <property type="nucleotide sequence ID" value="NZ_FNAP01000012.1"/>
</dbReference>
<evidence type="ECO:0000256" key="1">
    <source>
        <dbReference type="ARBA" id="ARBA00004651"/>
    </source>
</evidence>
<reference evidence="7 8" key="1">
    <citation type="submission" date="2016-10" db="EMBL/GenBank/DDBJ databases">
        <authorList>
            <person name="de Groot N.N."/>
        </authorList>
    </citation>
    <scope>NUCLEOTIDE SEQUENCE [LARGE SCALE GENOMIC DNA]</scope>
    <source>
        <strain evidence="7 8">ATCC 700224</strain>
    </source>
</reference>
<dbReference type="EMBL" id="FNAP01000012">
    <property type="protein sequence ID" value="SDE77625.1"/>
    <property type="molecule type" value="Genomic_DNA"/>
</dbReference>
<evidence type="ECO:0000256" key="6">
    <source>
        <dbReference type="SAM" id="Phobius"/>
    </source>
</evidence>
<keyword evidence="4 6" id="KW-1133">Transmembrane helix</keyword>
<dbReference type="Proteomes" id="UP000199412">
    <property type="component" value="Unassembled WGS sequence"/>
</dbReference>
<name>A0A1G7FPQ0_9PROT</name>
<feature type="transmembrane region" description="Helical" evidence="6">
    <location>
        <begin position="6"/>
        <end position="28"/>
    </location>
</feature>
<organism evidence="7 8">
    <name type="scientific">Rhodospira trueperi</name>
    <dbReference type="NCBI Taxonomy" id="69960"/>
    <lineage>
        <taxon>Bacteria</taxon>
        <taxon>Pseudomonadati</taxon>
        <taxon>Pseudomonadota</taxon>
        <taxon>Alphaproteobacteria</taxon>
        <taxon>Rhodospirillales</taxon>
        <taxon>Rhodospirillaceae</taxon>
        <taxon>Rhodospira</taxon>
    </lineage>
</organism>
<dbReference type="GO" id="GO:0015171">
    <property type="term" value="F:amino acid transmembrane transporter activity"/>
    <property type="evidence" value="ECO:0007669"/>
    <property type="project" value="TreeGrafter"/>
</dbReference>
<evidence type="ECO:0000313" key="7">
    <source>
        <dbReference type="EMBL" id="SDE77625.1"/>
    </source>
</evidence>
<feature type="transmembrane region" description="Helical" evidence="6">
    <location>
        <begin position="73"/>
        <end position="95"/>
    </location>
</feature>
<feature type="transmembrane region" description="Helical" evidence="6">
    <location>
        <begin position="151"/>
        <end position="172"/>
    </location>
</feature>
<keyword evidence="2" id="KW-1003">Cell membrane</keyword>
<dbReference type="GO" id="GO:0005886">
    <property type="term" value="C:plasma membrane"/>
    <property type="evidence" value="ECO:0007669"/>
    <property type="project" value="UniProtKB-SubCell"/>
</dbReference>
<keyword evidence="8" id="KW-1185">Reference proteome</keyword>
<keyword evidence="5 6" id="KW-0472">Membrane</keyword>
<feature type="transmembrane region" description="Helical" evidence="6">
    <location>
        <begin position="115"/>
        <end position="139"/>
    </location>
</feature>
<evidence type="ECO:0000256" key="3">
    <source>
        <dbReference type="ARBA" id="ARBA00022692"/>
    </source>
</evidence>
<dbReference type="Pfam" id="PF01810">
    <property type="entry name" value="LysE"/>
    <property type="match status" value="1"/>
</dbReference>
<gene>
    <name evidence="7" type="ORF">SAMN05421720_1128</name>
</gene>
<proteinExistence type="predicted"/>
<feature type="transmembrane region" description="Helical" evidence="6">
    <location>
        <begin position="40"/>
        <end position="61"/>
    </location>
</feature>
<protein>
    <submittedName>
        <fullName evidence="7">Threonine/homoserine/homoserine lactone efflux protein</fullName>
    </submittedName>
</protein>